<reference evidence="1 2" key="1">
    <citation type="submission" date="2014-04" db="EMBL/GenBank/DDBJ databases">
        <title>Genome evolution of avian class.</title>
        <authorList>
            <person name="Zhang G."/>
            <person name="Li C."/>
        </authorList>
    </citation>
    <scope>NUCLEOTIDE SEQUENCE [LARGE SCALE GENOMIC DNA]</scope>
    <source>
        <strain evidence="1">BGI_N312</strain>
    </source>
</reference>
<dbReference type="AlphaFoldDB" id="A0A087V9J5"/>
<feature type="non-terminal residue" evidence="1">
    <location>
        <position position="54"/>
    </location>
</feature>
<organism evidence="1 2">
    <name type="scientific">Balearica regulorum gibbericeps</name>
    <name type="common">East African grey crowned-crane</name>
    <dbReference type="NCBI Taxonomy" id="100784"/>
    <lineage>
        <taxon>Eukaryota</taxon>
        <taxon>Metazoa</taxon>
        <taxon>Chordata</taxon>
        <taxon>Craniata</taxon>
        <taxon>Vertebrata</taxon>
        <taxon>Euteleostomi</taxon>
        <taxon>Archelosauria</taxon>
        <taxon>Archosauria</taxon>
        <taxon>Dinosauria</taxon>
        <taxon>Saurischia</taxon>
        <taxon>Theropoda</taxon>
        <taxon>Coelurosauria</taxon>
        <taxon>Aves</taxon>
        <taxon>Neognathae</taxon>
        <taxon>Neoaves</taxon>
        <taxon>Gruiformes</taxon>
        <taxon>Gruidae</taxon>
        <taxon>Balearica</taxon>
    </lineage>
</organism>
<proteinExistence type="predicted"/>
<dbReference type="EMBL" id="KL484971">
    <property type="protein sequence ID" value="KFO09287.1"/>
    <property type="molecule type" value="Genomic_DNA"/>
</dbReference>
<sequence length="54" mass="6025">NGCKLLLGRFLLDYVGKFFTMRTIGHWSNLPMEVVDSPTLDTFGSQLDAVLGHL</sequence>
<feature type="non-terminal residue" evidence="1">
    <location>
        <position position="1"/>
    </location>
</feature>
<keyword evidence="2" id="KW-1185">Reference proteome</keyword>
<gene>
    <name evidence="1" type="ORF">N312_06944</name>
</gene>
<accession>A0A087V9J5</accession>
<evidence type="ECO:0000313" key="2">
    <source>
        <dbReference type="Proteomes" id="UP000053309"/>
    </source>
</evidence>
<protein>
    <submittedName>
        <fullName evidence="1">Uncharacterized protein</fullName>
    </submittedName>
</protein>
<evidence type="ECO:0000313" key="1">
    <source>
        <dbReference type="EMBL" id="KFO09287.1"/>
    </source>
</evidence>
<dbReference type="Proteomes" id="UP000053309">
    <property type="component" value="Unassembled WGS sequence"/>
</dbReference>
<name>A0A087V9J5_BALRE</name>